<dbReference type="EMBL" id="CAOQHR010000005">
    <property type="protein sequence ID" value="CAI6335227.1"/>
    <property type="molecule type" value="Genomic_DNA"/>
</dbReference>
<keyword evidence="3" id="KW-1185">Reference proteome</keyword>
<gene>
    <name evidence="2" type="ORF">PDIGIT_LOCUS8306</name>
</gene>
<organism evidence="2 3">
    <name type="scientific">Periconia digitata</name>
    <dbReference type="NCBI Taxonomy" id="1303443"/>
    <lineage>
        <taxon>Eukaryota</taxon>
        <taxon>Fungi</taxon>
        <taxon>Dikarya</taxon>
        <taxon>Ascomycota</taxon>
        <taxon>Pezizomycotina</taxon>
        <taxon>Dothideomycetes</taxon>
        <taxon>Pleosporomycetidae</taxon>
        <taxon>Pleosporales</taxon>
        <taxon>Massarineae</taxon>
        <taxon>Periconiaceae</taxon>
        <taxon>Periconia</taxon>
    </lineage>
</organism>
<feature type="compositionally biased region" description="Low complexity" evidence="1">
    <location>
        <begin position="70"/>
        <end position="81"/>
    </location>
</feature>
<sequence length="177" mass="19351">MCATCARADLVQKHMQTDSRLWLRGCAILDARKNSLPYPPPPRPRPTPTPSRTFVHNQLATFMAGSGDLSPSISPSSSSSSHQEPSTCVVHPVESCATAMHVTTVAFSPIHSIITTCFKFRVLLPAHFYKPLRVACFRQPSWLFKTYAPLTKSAIPTQTGHSSSFAEQNLHSGSTLS</sequence>
<feature type="region of interest" description="Disordered" evidence="1">
    <location>
        <begin position="67"/>
        <end position="86"/>
    </location>
</feature>
<reference evidence="2" key="1">
    <citation type="submission" date="2023-01" db="EMBL/GenBank/DDBJ databases">
        <authorList>
            <person name="Van Ghelder C."/>
            <person name="Rancurel C."/>
        </authorList>
    </citation>
    <scope>NUCLEOTIDE SEQUENCE</scope>
    <source>
        <strain evidence="2">CNCM I-4278</strain>
    </source>
</reference>
<accession>A0A9W4XVZ0</accession>
<protein>
    <submittedName>
        <fullName evidence="2">Uncharacterized protein</fullName>
    </submittedName>
</protein>
<proteinExistence type="predicted"/>
<comment type="caution">
    <text evidence="2">The sequence shown here is derived from an EMBL/GenBank/DDBJ whole genome shotgun (WGS) entry which is preliminary data.</text>
</comment>
<dbReference type="Proteomes" id="UP001152607">
    <property type="component" value="Unassembled WGS sequence"/>
</dbReference>
<evidence type="ECO:0000313" key="3">
    <source>
        <dbReference type="Proteomes" id="UP001152607"/>
    </source>
</evidence>
<evidence type="ECO:0000256" key="1">
    <source>
        <dbReference type="SAM" id="MobiDB-lite"/>
    </source>
</evidence>
<feature type="region of interest" description="Disordered" evidence="1">
    <location>
        <begin position="157"/>
        <end position="177"/>
    </location>
</feature>
<evidence type="ECO:0000313" key="2">
    <source>
        <dbReference type="EMBL" id="CAI6335227.1"/>
    </source>
</evidence>
<dbReference type="AlphaFoldDB" id="A0A9W4XVZ0"/>
<name>A0A9W4XVZ0_9PLEO</name>